<accession>A0A328BKD7</accession>
<keyword evidence="2" id="KW-1185">Reference proteome</keyword>
<gene>
    <name evidence="1" type="ORF">DJ019_09110</name>
</gene>
<protein>
    <submittedName>
        <fullName evidence="1">Uncharacterized protein</fullName>
    </submittedName>
</protein>
<dbReference type="EMBL" id="QFYS01000003">
    <property type="protein sequence ID" value="RAK66394.1"/>
    <property type="molecule type" value="Genomic_DNA"/>
</dbReference>
<evidence type="ECO:0000313" key="1">
    <source>
        <dbReference type="EMBL" id="RAK66394.1"/>
    </source>
</evidence>
<proteinExistence type="predicted"/>
<sequence length="128" mass="13555">MQHQSLRAFLSGEMKPQALWLEIEPEVAASAAAVTNGRTGHVIITDGVPTSICCVHIDRLLQALESGALPLSSAAYIADALIFSDDFDWEEDAVADVLFGLSDESGPLSPADLAALRQRLGGASAHRQ</sequence>
<reference evidence="1 2" key="1">
    <citation type="submission" date="2018-05" db="EMBL/GenBank/DDBJ databases">
        <authorList>
            <person name="Lanie J.A."/>
            <person name="Ng W.-L."/>
            <person name="Kazmierczak K.M."/>
            <person name="Andrzejewski T.M."/>
            <person name="Davidsen T.M."/>
            <person name="Wayne K.J."/>
            <person name="Tettelin H."/>
            <person name="Glass J.I."/>
            <person name="Rusch D."/>
            <person name="Podicherti R."/>
            <person name="Tsui H.-C.T."/>
            <person name="Winkler M.E."/>
        </authorList>
    </citation>
    <scope>NUCLEOTIDE SEQUENCE [LARGE SCALE GENOMIC DNA]</scope>
    <source>
        <strain evidence="1 2">BUT-10</strain>
    </source>
</reference>
<comment type="caution">
    <text evidence="1">The sequence shown here is derived from an EMBL/GenBank/DDBJ whole genome shotgun (WGS) entry which is preliminary data.</text>
</comment>
<name>A0A328BKD7_9CAUL</name>
<dbReference type="Proteomes" id="UP000249524">
    <property type="component" value="Unassembled WGS sequence"/>
</dbReference>
<evidence type="ECO:0000313" key="2">
    <source>
        <dbReference type="Proteomes" id="UP000249524"/>
    </source>
</evidence>
<organism evidence="1 2">
    <name type="scientific">Phenylobacterium kunshanense</name>
    <dbReference type="NCBI Taxonomy" id="1445034"/>
    <lineage>
        <taxon>Bacteria</taxon>
        <taxon>Pseudomonadati</taxon>
        <taxon>Pseudomonadota</taxon>
        <taxon>Alphaproteobacteria</taxon>
        <taxon>Caulobacterales</taxon>
        <taxon>Caulobacteraceae</taxon>
        <taxon>Phenylobacterium</taxon>
    </lineage>
</organism>
<dbReference type="OrthoDB" id="8085540at2"/>
<dbReference type="AlphaFoldDB" id="A0A328BKD7"/>
<dbReference type="RefSeq" id="WP_111275703.1">
    <property type="nucleotide sequence ID" value="NZ_QFYS01000003.1"/>
</dbReference>